<evidence type="ECO:0000256" key="1">
    <source>
        <dbReference type="ARBA" id="ARBA00004245"/>
    </source>
</evidence>
<evidence type="ECO:0000313" key="7">
    <source>
        <dbReference type="Proteomes" id="UP001642483"/>
    </source>
</evidence>
<gene>
    <name evidence="6" type="ORF">CVLEPA_LOCUS30313</name>
</gene>
<proteinExistence type="inferred from homology"/>
<evidence type="ECO:0000256" key="4">
    <source>
        <dbReference type="ARBA" id="ARBA00023212"/>
    </source>
</evidence>
<sequence length="300" mass="35059">MYLSRLIMDLSFISFADDKHKRKCFKIIYALMAPNVISTVQVCLHIQAHEQTIHKSKLKRRTCPEVLPDPYYKTSASKGKIMSLAKERIATNRETFDESKFTTEEIIQKKIDLVFDIKWKLDELQIMRDLLEIEITENERLGKDVRKTIGGVCSKKEETKYNILVHDLDNIINLLLSISGRLTRVENAIQMLPSDAEAAEKELLRNKRQKLLHQYQDAKDLKEAIDVKQNGVSGLLFSCLNRDQFADFEHYIKMKTALIVERRELDDKVRLGEEQMQCLKESLPEDWQINLDRMLEEDEV</sequence>
<dbReference type="PANTHER" id="PTHR15012:SF32">
    <property type="entry name" value="PROTEIN SHROOM"/>
    <property type="match status" value="1"/>
</dbReference>
<keyword evidence="3" id="KW-0963">Cytoplasm</keyword>
<dbReference type="Proteomes" id="UP001642483">
    <property type="component" value="Unassembled WGS sequence"/>
</dbReference>
<comment type="similarity">
    <text evidence="2">Belongs to the shroom family.</text>
</comment>
<evidence type="ECO:0000313" key="6">
    <source>
        <dbReference type="EMBL" id="CAK8697026.1"/>
    </source>
</evidence>
<evidence type="ECO:0000259" key="5">
    <source>
        <dbReference type="PROSITE" id="PS51307"/>
    </source>
</evidence>
<organism evidence="6 7">
    <name type="scientific">Clavelina lepadiformis</name>
    <name type="common">Light-bulb sea squirt</name>
    <name type="synonym">Ascidia lepadiformis</name>
    <dbReference type="NCBI Taxonomy" id="159417"/>
    <lineage>
        <taxon>Eukaryota</taxon>
        <taxon>Metazoa</taxon>
        <taxon>Chordata</taxon>
        <taxon>Tunicata</taxon>
        <taxon>Ascidiacea</taxon>
        <taxon>Aplousobranchia</taxon>
        <taxon>Clavelinidae</taxon>
        <taxon>Clavelina</taxon>
    </lineage>
</organism>
<dbReference type="PANTHER" id="PTHR15012">
    <property type="entry name" value="APICAL PROTEIN/SHROOM-RELATED"/>
    <property type="match status" value="1"/>
</dbReference>
<protein>
    <recommendedName>
        <fullName evidence="5">ASD2 domain-containing protein</fullName>
    </recommendedName>
</protein>
<comment type="caution">
    <text evidence="6">The sequence shown here is derived from an EMBL/GenBank/DDBJ whole genome shotgun (WGS) entry which is preliminary data.</text>
</comment>
<dbReference type="Gene3D" id="6.10.250.3120">
    <property type="match status" value="1"/>
</dbReference>
<evidence type="ECO:0000256" key="3">
    <source>
        <dbReference type="ARBA" id="ARBA00022490"/>
    </source>
</evidence>
<feature type="domain" description="ASD2" evidence="5">
    <location>
        <begin position="1"/>
        <end position="284"/>
    </location>
</feature>
<dbReference type="InterPro" id="IPR027685">
    <property type="entry name" value="Shroom_fam"/>
</dbReference>
<dbReference type="PROSITE" id="PS51307">
    <property type="entry name" value="ASD2"/>
    <property type="match status" value="1"/>
</dbReference>
<dbReference type="InterPro" id="IPR014799">
    <property type="entry name" value="ASD2_dom"/>
</dbReference>
<dbReference type="EMBL" id="CAWYQH010000163">
    <property type="protein sequence ID" value="CAK8697026.1"/>
    <property type="molecule type" value="Genomic_DNA"/>
</dbReference>
<keyword evidence="4" id="KW-0206">Cytoskeleton</keyword>
<accession>A0ABP0GZ73</accession>
<dbReference type="Pfam" id="PF08687">
    <property type="entry name" value="ASD2"/>
    <property type="match status" value="1"/>
</dbReference>
<comment type="subcellular location">
    <subcellularLocation>
        <location evidence="1">Cytoplasm</location>
        <location evidence="1">Cytoskeleton</location>
    </subcellularLocation>
</comment>
<keyword evidence="7" id="KW-1185">Reference proteome</keyword>
<evidence type="ECO:0000256" key="2">
    <source>
        <dbReference type="ARBA" id="ARBA00006469"/>
    </source>
</evidence>
<name>A0ABP0GZ73_CLALP</name>
<reference evidence="6 7" key="1">
    <citation type="submission" date="2024-02" db="EMBL/GenBank/DDBJ databases">
        <authorList>
            <person name="Daric V."/>
            <person name="Darras S."/>
        </authorList>
    </citation>
    <scope>NUCLEOTIDE SEQUENCE [LARGE SCALE GENOMIC DNA]</scope>
</reference>